<gene>
    <name evidence="6" type="ORF">SAMN05421823_11552</name>
</gene>
<comment type="similarity">
    <text evidence="1">Belongs to the 'phage' integrase family.</text>
</comment>
<organism evidence="6 7">
    <name type="scientific">Catalinimonas alkaloidigena</name>
    <dbReference type="NCBI Taxonomy" id="1075417"/>
    <lineage>
        <taxon>Bacteria</taxon>
        <taxon>Pseudomonadati</taxon>
        <taxon>Bacteroidota</taxon>
        <taxon>Cytophagia</taxon>
        <taxon>Cytophagales</taxon>
        <taxon>Catalimonadaceae</taxon>
        <taxon>Catalinimonas</taxon>
    </lineage>
</organism>
<dbReference type="SUPFAM" id="SSF56349">
    <property type="entry name" value="DNA breaking-rejoining enzymes"/>
    <property type="match status" value="1"/>
</dbReference>
<dbReference type="InterPro" id="IPR011010">
    <property type="entry name" value="DNA_brk_join_enz"/>
</dbReference>
<dbReference type="Proteomes" id="UP000198510">
    <property type="component" value="Unassembled WGS sequence"/>
</dbReference>
<dbReference type="InterPro" id="IPR002104">
    <property type="entry name" value="Integrase_catalytic"/>
</dbReference>
<dbReference type="OrthoDB" id="918094at2"/>
<dbReference type="Pfam" id="PF00589">
    <property type="entry name" value="Phage_integrase"/>
    <property type="match status" value="1"/>
</dbReference>
<dbReference type="InterPro" id="IPR010998">
    <property type="entry name" value="Integrase_recombinase_N"/>
</dbReference>
<dbReference type="GO" id="GO:0015074">
    <property type="term" value="P:DNA integration"/>
    <property type="evidence" value="ECO:0007669"/>
    <property type="project" value="UniProtKB-KW"/>
</dbReference>
<dbReference type="Pfam" id="PF02899">
    <property type="entry name" value="Phage_int_SAM_1"/>
    <property type="match status" value="1"/>
</dbReference>
<dbReference type="InterPro" id="IPR013762">
    <property type="entry name" value="Integrase-like_cat_sf"/>
</dbReference>
<sequence length="393" mass="44590">MSAVLTPASRDSHPLAPSHTKTLTTEQAISYFRATLKKPNNYLSIARRYVEFCQQHDYAIDPISLSLFIKGKAGRPLAASVASAARKFVRFCQEHGITRILPEDQQPKFADDLHEYVQAFLQHHSSLRGEKSAQTYSVGIRMFLEFLQERGLPFHGPTLKLFRNQASAEGKSAFTVNNYLSAVRQLAKWTLDNRDKYDFTAEQLDGLRDVASVKGLECNTKAYYKEPLTEAERQHLLATVTAPRAKAAIALMAYSGLRIVEVARLERSDVKEKEGIVMVLGKGKRTKQPVRLFDVAADALHDWMTEVEGKRLFDVSTDMLRKEINQWLRRADLKREGISAHSLRHTAAQVLIQKGVDPIYVQRQLRHAQFTTTQVYINKETEKQYLEALPTGM</sequence>
<keyword evidence="4" id="KW-0233">DNA recombination</keyword>
<dbReference type="PANTHER" id="PTHR30349">
    <property type="entry name" value="PHAGE INTEGRASE-RELATED"/>
    <property type="match status" value="1"/>
</dbReference>
<dbReference type="GO" id="GO:0003677">
    <property type="term" value="F:DNA binding"/>
    <property type="evidence" value="ECO:0007669"/>
    <property type="project" value="UniProtKB-KW"/>
</dbReference>
<evidence type="ECO:0000259" key="5">
    <source>
        <dbReference type="PROSITE" id="PS51898"/>
    </source>
</evidence>
<dbReference type="InterPro" id="IPR050090">
    <property type="entry name" value="Tyrosine_recombinase_XerCD"/>
</dbReference>
<keyword evidence="3" id="KW-0238">DNA-binding</keyword>
<evidence type="ECO:0000313" key="6">
    <source>
        <dbReference type="EMBL" id="SDM53549.1"/>
    </source>
</evidence>
<dbReference type="PROSITE" id="PS51898">
    <property type="entry name" value="TYR_RECOMBINASE"/>
    <property type="match status" value="1"/>
</dbReference>
<dbReference type="GO" id="GO:0006310">
    <property type="term" value="P:DNA recombination"/>
    <property type="evidence" value="ECO:0007669"/>
    <property type="project" value="UniProtKB-KW"/>
</dbReference>
<dbReference type="CDD" id="cd00397">
    <property type="entry name" value="DNA_BRE_C"/>
    <property type="match status" value="1"/>
</dbReference>
<proteinExistence type="inferred from homology"/>
<dbReference type="InterPro" id="IPR004107">
    <property type="entry name" value="Integrase_SAM-like_N"/>
</dbReference>
<evidence type="ECO:0000256" key="2">
    <source>
        <dbReference type="ARBA" id="ARBA00022908"/>
    </source>
</evidence>
<dbReference type="Gene3D" id="1.10.443.10">
    <property type="entry name" value="Intergrase catalytic core"/>
    <property type="match status" value="1"/>
</dbReference>
<evidence type="ECO:0000256" key="1">
    <source>
        <dbReference type="ARBA" id="ARBA00008857"/>
    </source>
</evidence>
<keyword evidence="2" id="KW-0229">DNA integration</keyword>
<dbReference type="AlphaFoldDB" id="A0A1G9U0Q7"/>
<evidence type="ECO:0000256" key="3">
    <source>
        <dbReference type="ARBA" id="ARBA00023125"/>
    </source>
</evidence>
<reference evidence="6 7" key="1">
    <citation type="submission" date="2016-10" db="EMBL/GenBank/DDBJ databases">
        <authorList>
            <person name="de Groot N.N."/>
        </authorList>
    </citation>
    <scope>NUCLEOTIDE SEQUENCE [LARGE SCALE GENOMIC DNA]</scope>
    <source>
        <strain evidence="6 7">DSM 25186</strain>
    </source>
</reference>
<dbReference type="Gene3D" id="1.10.150.130">
    <property type="match status" value="1"/>
</dbReference>
<dbReference type="PANTHER" id="PTHR30349:SF41">
    <property type="entry name" value="INTEGRASE_RECOMBINASE PROTEIN MJ0367-RELATED"/>
    <property type="match status" value="1"/>
</dbReference>
<evidence type="ECO:0000313" key="7">
    <source>
        <dbReference type="Proteomes" id="UP000198510"/>
    </source>
</evidence>
<accession>A0A1G9U0Q7</accession>
<dbReference type="EMBL" id="FNFO01000015">
    <property type="protein sequence ID" value="SDM53549.1"/>
    <property type="molecule type" value="Genomic_DNA"/>
</dbReference>
<protein>
    <submittedName>
        <fullName evidence="6">Integrase/recombinase XerD</fullName>
    </submittedName>
</protein>
<evidence type="ECO:0000256" key="4">
    <source>
        <dbReference type="ARBA" id="ARBA00023172"/>
    </source>
</evidence>
<dbReference type="STRING" id="1075417.SAMN05421823_11552"/>
<keyword evidence="7" id="KW-1185">Reference proteome</keyword>
<dbReference type="RefSeq" id="WP_143017488.1">
    <property type="nucleotide sequence ID" value="NZ_FNFO01000015.1"/>
</dbReference>
<name>A0A1G9U0Q7_9BACT</name>
<feature type="domain" description="Tyr recombinase" evidence="5">
    <location>
        <begin position="223"/>
        <end position="390"/>
    </location>
</feature>